<proteinExistence type="predicted"/>
<name>A0A2U2P9M6_9SPHI</name>
<dbReference type="EMBL" id="QEAS01000035">
    <property type="protein sequence ID" value="PWG78092.1"/>
    <property type="molecule type" value="Genomic_DNA"/>
</dbReference>
<evidence type="ECO:0000313" key="2">
    <source>
        <dbReference type="Proteomes" id="UP000245647"/>
    </source>
</evidence>
<gene>
    <name evidence="1" type="ORF">DDR33_24045</name>
</gene>
<dbReference type="Proteomes" id="UP000245647">
    <property type="component" value="Unassembled WGS sequence"/>
</dbReference>
<comment type="caution">
    <text evidence="1">The sequence shown here is derived from an EMBL/GenBank/DDBJ whole genome shotgun (WGS) entry which is preliminary data.</text>
</comment>
<keyword evidence="2" id="KW-1185">Reference proteome</keyword>
<evidence type="ECO:0000313" key="1">
    <source>
        <dbReference type="EMBL" id="PWG78092.1"/>
    </source>
</evidence>
<reference evidence="1 2" key="1">
    <citation type="submission" date="2018-04" db="EMBL/GenBank/DDBJ databases">
        <title>Pedobacter chongqingensis sp. nov., isolated from a rottenly hemp rope.</title>
        <authorList>
            <person name="Cai Y."/>
        </authorList>
    </citation>
    <scope>NUCLEOTIDE SEQUENCE [LARGE SCALE GENOMIC DNA]</scope>
    <source>
        <strain evidence="1 2">FJ4-8</strain>
    </source>
</reference>
<sequence length="122" mass="12381">MSGEAKEGVDALGLVTTFGEVGAAIAKTEPTASQALISSTTKVLGVAGKVLGATAALSDFSTIANKGFSNATAADWTKLGISAGSLLLKSNPYTIGFGIIYGIADMSGYNPVDYIYNKTIIP</sequence>
<accession>A0A2U2P9M6</accession>
<protein>
    <submittedName>
        <fullName evidence="1">Uncharacterized protein</fullName>
    </submittedName>
</protein>
<dbReference type="AlphaFoldDB" id="A0A2U2P9M6"/>
<organism evidence="1 2">
    <name type="scientific">Pararcticibacter amylolyticus</name>
    <dbReference type="NCBI Taxonomy" id="2173175"/>
    <lineage>
        <taxon>Bacteria</taxon>
        <taxon>Pseudomonadati</taxon>
        <taxon>Bacteroidota</taxon>
        <taxon>Sphingobacteriia</taxon>
        <taxon>Sphingobacteriales</taxon>
        <taxon>Sphingobacteriaceae</taxon>
        <taxon>Pararcticibacter</taxon>
    </lineage>
</organism>